<protein>
    <submittedName>
        <fullName evidence="1">Putative O-methyltransferase family protein</fullName>
    </submittedName>
</protein>
<dbReference type="KEGG" id="oar:OA238_c30820"/>
<dbReference type="Pfam" id="PF13578">
    <property type="entry name" value="Methyltransf_24"/>
    <property type="match status" value="1"/>
</dbReference>
<dbReference type="GO" id="GO:0008168">
    <property type="term" value="F:methyltransferase activity"/>
    <property type="evidence" value="ECO:0007669"/>
    <property type="project" value="UniProtKB-KW"/>
</dbReference>
<accession>M9RLN1</accession>
<reference evidence="1 2" key="1">
    <citation type="journal article" date="2013" name="PLoS ONE">
        <title>Poles Apart: Arctic and Antarctic Octadecabacter strains Share High Genome Plasticity and a New Type of Xanthorhodopsin.</title>
        <authorList>
            <person name="Vollmers J."/>
            <person name="Voget S."/>
            <person name="Dietrich S."/>
            <person name="Gollnow K."/>
            <person name="Smits M."/>
            <person name="Meyer K."/>
            <person name="Brinkhoff T."/>
            <person name="Simon M."/>
            <person name="Daniel R."/>
        </authorList>
    </citation>
    <scope>NUCLEOTIDE SEQUENCE [LARGE SCALE GENOMIC DNA]</scope>
    <source>
        <strain evidence="1 2">238</strain>
    </source>
</reference>
<name>M9RLN1_9RHOB</name>
<dbReference type="Gene3D" id="3.40.50.150">
    <property type="entry name" value="Vaccinia Virus protein VP39"/>
    <property type="match status" value="1"/>
</dbReference>
<keyword evidence="1" id="KW-0808">Transferase</keyword>
<keyword evidence="2" id="KW-1185">Reference proteome</keyword>
<dbReference type="GO" id="GO:0032259">
    <property type="term" value="P:methylation"/>
    <property type="evidence" value="ECO:0007669"/>
    <property type="project" value="UniProtKB-KW"/>
</dbReference>
<dbReference type="SUPFAM" id="SSF53335">
    <property type="entry name" value="S-adenosyl-L-methionine-dependent methyltransferases"/>
    <property type="match status" value="1"/>
</dbReference>
<evidence type="ECO:0000313" key="2">
    <source>
        <dbReference type="Proteomes" id="UP000004688"/>
    </source>
</evidence>
<dbReference type="STRING" id="391616.OA238_c30820"/>
<proteinExistence type="predicted"/>
<evidence type="ECO:0000313" key="1">
    <source>
        <dbReference type="EMBL" id="AGI73087.1"/>
    </source>
</evidence>
<dbReference type="AlphaFoldDB" id="M9RLN1"/>
<dbReference type="Proteomes" id="UP000004688">
    <property type="component" value="Chromosome"/>
</dbReference>
<sequence>MVFRIRKLRVRGDSQIADVFARFERQKEAFLADNAAVFEEIEATIKHTNDLGKLPLWEEYKNVENYGRVIDDNPKRRMQDVRTKAEFCQFYTWLVSQMKPNAVLEFGAAFGASGMYWLAGLNICNRGKMYSFEPNEIWNSIAQSNFDTVSDRHVLTLGTFEDNIGLITDKVNIALIDAIHTRDFVVKQFELVRSVADKGALVLFDDINFSDDMKACWSEISQSDEFASVWQLSSRVGIVELP</sequence>
<dbReference type="RefSeq" id="WP_015496112.1">
    <property type="nucleotide sequence ID" value="NC_020908.1"/>
</dbReference>
<dbReference type="HOGENOM" id="CLU_1228808_0_0_5"/>
<gene>
    <name evidence="1" type="ORF">OA238_c30820</name>
</gene>
<dbReference type="InterPro" id="IPR029063">
    <property type="entry name" value="SAM-dependent_MTases_sf"/>
</dbReference>
<dbReference type="eggNOG" id="COG4122">
    <property type="taxonomic scope" value="Bacteria"/>
</dbReference>
<keyword evidence="1" id="KW-0489">Methyltransferase</keyword>
<organism evidence="1 2">
    <name type="scientific">Octadecabacter arcticus 238</name>
    <dbReference type="NCBI Taxonomy" id="391616"/>
    <lineage>
        <taxon>Bacteria</taxon>
        <taxon>Pseudomonadati</taxon>
        <taxon>Pseudomonadota</taxon>
        <taxon>Alphaproteobacteria</taxon>
        <taxon>Rhodobacterales</taxon>
        <taxon>Roseobacteraceae</taxon>
        <taxon>Octadecabacter</taxon>
    </lineage>
</organism>
<dbReference type="EMBL" id="CP003742">
    <property type="protein sequence ID" value="AGI73087.1"/>
    <property type="molecule type" value="Genomic_DNA"/>
</dbReference>